<keyword evidence="3 5" id="KW-1133">Transmembrane helix</keyword>
<reference evidence="6 7" key="1">
    <citation type="submission" date="2018-04" db="EMBL/GenBank/DDBJ databases">
        <title>Genomic Encyclopedia of Type Strains, Phase IV (KMG-IV): sequencing the most valuable type-strain genomes for metagenomic binning, comparative biology and taxonomic classification.</title>
        <authorList>
            <person name="Goeker M."/>
        </authorList>
    </citation>
    <scope>NUCLEOTIDE SEQUENCE [LARGE SCALE GENOMIC DNA]</scope>
    <source>
        <strain evidence="6 7">DSM 14823</strain>
    </source>
</reference>
<evidence type="ECO:0000313" key="7">
    <source>
        <dbReference type="Proteomes" id="UP000245959"/>
    </source>
</evidence>
<dbReference type="Proteomes" id="UP000245959">
    <property type="component" value="Unassembled WGS sequence"/>
</dbReference>
<organism evidence="6 7">
    <name type="scientific">Victivallis vadensis</name>
    <dbReference type="NCBI Taxonomy" id="172901"/>
    <lineage>
        <taxon>Bacteria</taxon>
        <taxon>Pseudomonadati</taxon>
        <taxon>Lentisphaerota</taxon>
        <taxon>Lentisphaeria</taxon>
        <taxon>Victivallales</taxon>
        <taxon>Victivallaceae</taxon>
        <taxon>Victivallis</taxon>
    </lineage>
</organism>
<feature type="transmembrane region" description="Helical" evidence="5">
    <location>
        <begin position="145"/>
        <end position="170"/>
    </location>
</feature>
<keyword evidence="2 5" id="KW-0812">Transmembrane</keyword>
<keyword evidence="7" id="KW-1185">Reference proteome</keyword>
<dbReference type="GeneID" id="78297180"/>
<feature type="transmembrane region" description="Helical" evidence="5">
    <location>
        <begin position="43"/>
        <end position="63"/>
    </location>
</feature>
<dbReference type="AlphaFoldDB" id="A0A2U1ADD4"/>
<evidence type="ECO:0000256" key="5">
    <source>
        <dbReference type="SAM" id="Phobius"/>
    </source>
</evidence>
<comment type="subcellular location">
    <subcellularLocation>
        <location evidence="1">Membrane</location>
        <topology evidence="1">Multi-pass membrane protein</topology>
    </subcellularLocation>
</comment>
<evidence type="ECO:0000256" key="1">
    <source>
        <dbReference type="ARBA" id="ARBA00004141"/>
    </source>
</evidence>
<sequence length="271" mass="28213">MESAVFSGSVAGALFLTTLAGAATVLGAASAFFTRRTNTKVLSVALGLSGGVMVYISFVELLANANRELRAEFSGTTGAIIAMAAFFGGMLAAAVIDRMVPEPVNPHETKSVEDMDKSHPDFHPLRRGAIRFALAIAIHKFPEGLAVFAASLGGLELGIPVAIAMALHNVPEGIAVSVPVYYATGNRRKAFLYASLTGLADPAGAVLGYLLLAPFLTTAVLYTIYAAVAGVMVFVTFDGLLPMAQKYGEPHLSLYGLIAGMFVMALGLAIV</sequence>
<keyword evidence="4 5" id="KW-0472">Membrane</keyword>
<feature type="transmembrane region" description="Helical" evidence="5">
    <location>
        <begin position="219"/>
        <end position="240"/>
    </location>
</feature>
<dbReference type="GO" id="GO:0016020">
    <property type="term" value="C:membrane"/>
    <property type="evidence" value="ECO:0007669"/>
    <property type="project" value="UniProtKB-SubCell"/>
</dbReference>
<comment type="caution">
    <text evidence="6">The sequence shown here is derived from an EMBL/GenBank/DDBJ whole genome shotgun (WGS) entry which is preliminary data.</text>
</comment>
<dbReference type="PANTHER" id="PTHR11040:SF205">
    <property type="entry name" value="ZINC TRANSPORTER ZUPT"/>
    <property type="match status" value="1"/>
</dbReference>
<feature type="transmembrane region" description="Helical" evidence="5">
    <location>
        <begin position="191"/>
        <end position="213"/>
    </location>
</feature>
<dbReference type="GO" id="GO:0005385">
    <property type="term" value="F:zinc ion transmembrane transporter activity"/>
    <property type="evidence" value="ECO:0007669"/>
    <property type="project" value="TreeGrafter"/>
</dbReference>
<dbReference type="InterPro" id="IPR003689">
    <property type="entry name" value="ZIP"/>
</dbReference>
<dbReference type="NCBIfam" id="NF003243">
    <property type="entry name" value="PRK04201.1"/>
    <property type="match status" value="1"/>
</dbReference>
<gene>
    <name evidence="6" type="ORF">C8D82_15017</name>
</gene>
<accession>A0A2U1ADD4</accession>
<feature type="transmembrane region" description="Helical" evidence="5">
    <location>
        <begin position="75"/>
        <end position="96"/>
    </location>
</feature>
<evidence type="ECO:0000256" key="2">
    <source>
        <dbReference type="ARBA" id="ARBA00022692"/>
    </source>
</evidence>
<evidence type="ECO:0000256" key="3">
    <source>
        <dbReference type="ARBA" id="ARBA00022989"/>
    </source>
</evidence>
<name>A0A2U1ADD4_9BACT</name>
<evidence type="ECO:0000313" key="6">
    <source>
        <dbReference type="EMBL" id="PVY33598.1"/>
    </source>
</evidence>
<dbReference type="PANTHER" id="PTHR11040">
    <property type="entry name" value="ZINC/IRON TRANSPORTER"/>
    <property type="match status" value="1"/>
</dbReference>
<dbReference type="Pfam" id="PF02535">
    <property type="entry name" value="Zip"/>
    <property type="match status" value="1"/>
</dbReference>
<dbReference type="EMBL" id="QEKH01000050">
    <property type="protein sequence ID" value="PVY33598.1"/>
    <property type="molecule type" value="Genomic_DNA"/>
</dbReference>
<protein>
    <submittedName>
        <fullName evidence="6">ZIP family zinc transporter</fullName>
    </submittedName>
</protein>
<evidence type="ECO:0000256" key="4">
    <source>
        <dbReference type="ARBA" id="ARBA00023136"/>
    </source>
</evidence>
<dbReference type="RefSeq" id="WP_116885916.1">
    <property type="nucleotide sequence ID" value="NZ_QEKH01000050.1"/>
</dbReference>
<feature type="transmembrane region" description="Helical" evidence="5">
    <location>
        <begin position="252"/>
        <end position="270"/>
    </location>
</feature>
<proteinExistence type="predicted"/>